<dbReference type="Pfam" id="PF07899">
    <property type="entry name" value="Frigida"/>
    <property type="match status" value="3"/>
</dbReference>
<comment type="caution">
    <text evidence="6">The sequence shown here is derived from an EMBL/GenBank/DDBJ whole genome shotgun (WGS) entry which is preliminary data.</text>
</comment>
<reference evidence="6 7" key="1">
    <citation type="journal article" date="2017" name="Genome Biol.">
        <title>New reference genome sequences of hot pepper reveal the massive evolution of plant disease-resistance genes by retroduplication.</title>
        <authorList>
            <person name="Kim S."/>
            <person name="Park J."/>
            <person name="Yeom S.I."/>
            <person name="Kim Y.M."/>
            <person name="Seo E."/>
            <person name="Kim K.T."/>
            <person name="Kim M.S."/>
            <person name="Lee J.M."/>
            <person name="Cheong K."/>
            <person name="Shin H.S."/>
            <person name="Kim S.B."/>
            <person name="Han K."/>
            <person name="Lee J."/>
            <person name="Park M."/>
            <person name="Lee H.A."/>
            <person name="Lee H.Y."/>
            <person name="Lee Y."/>
            <person name="Oh S."/>
            <person name="Lee J.H."/>
            <person name="Choi E."/>
            <person name="Choi E."/>
            <person name="Lee S.E."/>
            <person name="Jeon J."/>
            <person name="Kim H."/>
            <person name="Choi G."/>
            <person name="Song H."/>
            <person name="Lee J."/>
            <person name="Lee S.C."/>
            <person name="Kwon J.K."/>
            <person name="Lee H.Y."/>
            <person name="Koo N."/>
            <person name="Hong Y."/>
            <person name="Kim R.W."/>
            <person name="Kang W.H."/>
            <person name="Huh J.H."/>
            <person name="Kang B.C."/>
            <person name="Yang T.J."/>
            <person name="Lee Y.H."/>
            <person name="Bennetzen J.L."/>
            <person name="Choi D."/>
        </authorList>
    </citation>
    <scope>NUCLEOTIDE SEQUENCE [LARGE SCALE GENOMIC DNA]</scope>
    <source>
        <strain evidence="7">cv. PBC81</strain>
    </source>
</reference>
<organism evidence="6 7">
    <name type="scientific">Capsicum baccatum</name>
    <name type="common">Peruvian pepper</name>
    <dbReference type="NCBI Taxonomy" id="33114"/>
    <lineage>
        <taxon>Eukaryota</taxon>
        <taxon>Viridiplantae</taxon>
        <taxon>Streptophyta</taxon>
        <taxon>Embryophyta</taxon>
        <taxon>Tracheophyta</taxon>
        <taxon>Spermatophyta</taxon>
        <taxon>Magnoliopsida</taxon>
        <taxon>eudicotyledons</taxon>
        <taxon>Gunneridae</taxon>
        <taxon>Pentapetalae</taxon>
        <taxon>asterids</taxon>
        <taxon>lamiids</taxon>
        <taxon>Solanales</taxon>
        <taxon>Solanaceae</taxon>
        <taxon>Solanoideae</taxon>
        <taxon>Capsiceae</taxon>
        <taxon>Capsicum</taxon>
    </lineage>
</organism>
<keyword evidence="4" id="KW-0287">Flowering</keyword>
<dbReference type="SUPFAM" id="SSF57997">
    <property type="entry name" value="Tropomyosin"/>
    <property type="match status" value="2"/>
</dbReference>
<evidence type="ECO:0000256" key="2">
    <source>
        <dbReference type="ARBA" id="ARBA00022473"/>
    </source>
</evidence>
<evidence type="ECO:0000256" key="4">
    <source>
        <dbReference type="ARBA" id="ARBA00023089"/>
    </source>
</evidence>
<dbReference type="PANTHER" id="PTHR31791">
    <property type="entry name" value="FRIGIDA-LIKE PROTEIN 3-RELATED"/>
    <property type="match status" value="1"/>
</dbReference>
<gene>
    <name evidence="6" type="ORF">CQW23_20062</name>
</gene>
<comment type="similarity">
    <text evidence="1">Belongs to the Frigida family.</text>
</comment>
<feature type="coiled-coil region" evidence="5">
    <location>
        <begin position="131"/>
        <end position="686"/>
    </location>
</feature>
<evidence type="ECO:0000313" key="7">
    <source>
        <dbReference type="Proteomes" id="UP000224567"/>
    </source>
</evidence>
<keyword evidence="5" id="KW-0175">Coiled coil</keyword>
<dbReference type="STRING" id="33114.A0A2G2W7K4"/>
<dbReference type="InterPro" id="IPR012474">
    <property type="entry name" value="Frigida"/>
</dbReference>
<dbReference type="GO" id="GO:0009908">
    <property type="term" value="P:flower development"/>
    <property type="evidence" value="ECO:0007669"/>
    <property type="project" value="UniProtKB-KW"/>
</dbReference>
<sequence>MGILEKISEALHNNEENTVELRRKMLKLIVECGDVGKGLKLSSNCLKECVSEMESKGLKELELKWKELSVARKGFAETVKLREEKLNDQEKMVERLWEEVEFERKQIGDLEEKLIGLNVKEKELNKIQTWIRHETQAREVKEQELDKKMEEFERMKEFEVNGMGLESVKKELKVNQNNLDHVKKELKEKESNLASVKKGVSFQEGKLDNVKKELTVNQNNLDHVEKELKEKESNLASVKKGVSFQEGKLDGMKKELWVLQNSLDDVKKELKENKNICESVKEELKAKESKLGALKEEIGEKENKLEAVNKELGMKENRLSGVKKVLTVKGSRLYCLEEELREKEKKLDYVKKDLNENQNKLESVKKDLADEESKLDSVKKVVGVNESTLKILKSKVIEKENNLEAVNKALAVEENRLAGVKQVLTVKESKLGYLDKELREKEKTMDFVKKELREKESNLDFMGKELIEKEKLLNYVNKELRQAETNLDFMKKELTDKENILDSMNKEVTLKGSNLEVVTKELKEMVKDLDFVKTELREKENELKSVRNEVKAQADNLNAHRKQVESDEEILSSKMKELEHKEKFLSAMKKKIELQEEHLKSLSERLHLRERELDSTQEAYMQRIEELNSKEKKLDLAEELMKKSHEKFQSEKRQYLVEQGLFEQRMKNVILEEERIKDRLEELESREKLFENWCKELGEKEKQLNAFPNALIKTEPSEDVGVDRATTIVGPSEDVGVDRVTTILGDSAVTRFVVIVDGKSLQIFLNEHEKELDLMSDGIFEALQMSPDPAKLVLDAMEGFYPPHLRKGETEFEGSVTRQSCILLLEQLIRVSPEIQGSAREAARDTANDWKVKMKATKGNQDEILGFLYLLAAYNLVSSFDADELFILLEIVAKHDKFSELCRARGMKQNLPSFVQNLLTKQQHLEAIRYAYAFELAGHFQPIDILKDYLESVERNYVDVFEKETCSAKEKIEAIELRVASVRAVIKFILDYNLQSQYPVKQFEEQIELLTRQKEDQAALALISEAKRTEPANVNQMGSTNPSIHTGFSAKACACTLGPSNAMAIILTNMSGKNLQKFLNKHLKEHKLLRSEVFSALRMSLDSDMLVLEALEGFYPPDHQKEEIGFHRDIIRQSCILLLEQFMELPREIKPEAKLEASKLALAWKAKMISGKEDQLAILGFLLFVGCYRLASAFGKDELGSLYHKVAHRVNTSKICHALGISDNTSRSDDFRSIEKSKRHQAQGCTDESICNNMTMESEGHNVICNCASSLCCTSDIALLVLDVFRSFHPTKIVRCENFPLVMRSFSDLLDQLGAVSPEIERHVKEEASEFAFDWYSTLIGSQLTPIEVVAFLQLLAIYEIADSFHSDKLLGLLEKVQPTERVVTWVKILGLTDEIQCFVQNLRNAKKWLVAFTYVYAFELGDKVSPVSLLKDYVSHSKQIAKQILHAGNSSYEAQAKAIKYEIHVLRNAIRHIVHHGLQSEYSPSCLERQIERLEYQVSSLRRSNSKWDFTAKFQRGKTNKGTCGSSPIAQVRKGLTKKRSAPSGNTDVIHRAQHKQYFKRHCHLSI</sequence>
<evidence type="ECO:0000313" key="6">
    <source>
        <dbReference type="EMBL" id="PHT41208.1"/>
    </source>
</evidence>
<reference evidence="7" key="2">
    <citation type="journal article" date="2017" name="J. Anim. Genet.">
        <title>Multiple reference genome sequences of hot pepper reveal the massive evolution of plant disease resistance genes by retroduplication.</title>
        <authorList>
            <person name="Kim S."/>
            <person name="Park J."/>
            <person name="Yeom S.-I."/>
            <person name="Kim Y.-M."/>
            <person name="Seo E."/>
            <person name="Kim K.-T."/>
            <person name="Kim M.-S."/>
            <person name="Lee J.M."/>
            <person name="Cheong K."/>
            <person name="Shin H.-S."/>
            <person name="Kim S.-B."/>
            <person name="Han K."/>
            <person name="Lee J."/>
            <person name="Park M."/>
            <person name="Lee H.-A."/>
            <person name="Lee H.-Y."/>
            <person name="Lee Y."/>
            <person name="Oh S."/>
            <person name="Lee J.H."/>
            <person name="Choi E."/>
            <person name="Choi E."/>
            <person name="Lee S.E."/>
            <person name="Jeon J."/>
            <person name="Kim H."/>
            <person name="Choi G."/>
            <person name="Song H."/>
            <person name="Lee J."/>
            <person name="Lee S.-C."/>
            <person name="Kwon J.-K."/>
            <person name="Lee H.-Y."/>
            <person name="Koo N."/>
            <person name="Hong Y."/>
            <person name="Kim R.W."/>
            <person name="Kang W.-H."/>
            <person name="Huh J.H."/>
            <person name="Kang B.-C."/>
            <person name="Yang T.-J."/>
            <person name="Lee Y.-H."/>
            <person name="Bennetzen J.L."/>
            <person name="Choi D."/>
        </authorList>
    </citation>
    <scope>NUCLEOTIDE SEQUENCE [LARGE SCALE GENOMIC DNA]</scope>
    <source>
        <strain evidence="7">cv. PBC81</strain>
    </source>
</reference>
<dbReference type="GO" id="GO:0030154">
    <property type="term" value="P:cell differentiation"/>
    <property type="evidence" value="ECO:0007669"/>
    <property type="project" value="UniProtKB-KW"/>
</dbReference>
<evidence type="ECO:0000256" key="3">
    <source>
        <dbReference type="ARBA" id="ARBA00022782"/>
    </source>
</evidence>
<evidence type="ECO:0008006" key="8">
    <source>
        <dbReference type="Google" id="ProtNLM"/>
    </source>
</evidence>
<keyword evidence="3" id="KW-0221">Differentiation</keyword>
<protein>
    <recommendedName>
        <fullName evidence="8">FRIGIDA-like protein</fullName>
    </recommendedName>
</protein>
<evidence type="ECO:0000256" key="1">
    <source>
        <dbReference type="ARBA" id="ARBA00008956"/>
    </source>
</evidence>
<dbReference type="Proteomes" id="UP000224567">
    <property type="component" value="Unassembled WGS sequence"/>
</dbReference>
<evidence type="ECO:0000256" key="5">
    <source>
        <dbReference type="SAM" id="Coils"/>
    </source>
</evidence>
<dbReference type="OrthoDB" id="1280444at2759"/>
<keyword evidence="7" id="KW-1185">Reference proteome</keyword>
<name>A0A2G2W7K4_CAPBA</name>
<dbReference type="EMBL" id="MLFT02000008">
    <property type="protein sequence ID" value="PHT41208.1"/>
    <property type="molecule type" value="Genomic_DNA"/>
</dbReference>
<accession>A0A2G2W7K4</accession>
<proteinExistence type="inferred from homology"/>
<keyword evidence="2" id="KW-0217">Developmental protein</keyword>
<dbReference type="Gene3D" id="1.10.287.1490">
    <property type="match status" value="1"/>
</dbReference>
<dbReference type="PANTHER" id="PTHR31791:SF47">
    <property type="entry name" value="INACTIVE FRIGIDA-LIKE PROTEIN 2"/>
    <property type="match status" value="1"/>
</dbReference>